<dbReference type="GO" id="GO:0010030">
    <property type="term" value="P:positive regulation of seed germination"/>
    <property type="evidence" value="ECO:0007669"/>
    <property type="project" value="TreeGrafter"/>
</dbReference>
<dbReference type="CDD" id="cd00866">
    <property type="entry name" value="PEBP_euk"/>
    <property type="match status" value="1"/>
</dbReference>
<feature type="non-terminal residue" evidence="2">
    <location>
        <position position="180"/>
    </location>
</feature>
<evidence type="ECO:0000313" key="3">
    <source>
        <dbReference type="Proteomes" id="UP001374535"/>
    </source>
</evidence>
<dbReference type="PANTHER" id="PTHR11362">
    <property type="entry name" value="PHOSPHATIDYLETHANOLAMINE-BINDING PROTEIN"/>
    <property type="match status" value="1"/>
</dbReference>
<dbReference type="EMBL" id="CP144700">
    <property type="protein sequence ID" value="WVZ26246.1"/>
    <property type="molecule type" value="Genomic_DNA"/>
</dbReference>
<proteinExistence type="predicted"/>
<keyword evidence="3" id="KW-1185">Reference proteome</keyword>
<dbReference type="AlphaFoldDB" id="A0AAQ3PCC7"/>
<organism evidence="2 3">
    <name type="scientific">Vigna mungo</name>
    <name type="common">Black gram</name>
    <name type="synonym">Phaseolus mungo</name>
    <dbReference type="NCBI Taxonomy" id="3915"/>
    <lineage>
        <taxon>Eukaryota</taxon>
        <taxon>Viridiplantae</taxon>
        <taxon>Streptophyta</taxon>
        <taxon>Embryophyta</taxon>
        <taxon>Tracheophyta</taxon>
        <taxon>Spermatophyta</taxon>
        <taxon>Magnoliopsida</taxon>
        <taxon>eudicotyledons</taxon>
        <taxon>Gunneridae</taxon>
        <taxon>Pentapetalae</taxon>
        <taxon>rosids</taxon>
        <taxon>fabids</taxon>
        <taxon>Fabales</taxon>
        <taxon>Fabaceae</taxon>
        <taxon>Papilionoideae</taxon>
        <taxon>50 kb inversion clade</taxon>
        <taxon>NPAAA clade</taxon>
        <taxon>indigoferoid/millettioid clade</taxon>
        <taxon>Phaseoleae</taxon>
        <taxon>Vigna</taxon>
    </lineage>
</organism>
<evidence type="ECO:0000313" key="2">
    <source>
        <dbReference type="EMBL" id="WVZ26246.1"/>
    </source>
</evidence>
<dbReference type="GO" id="GO:0009737">
    <property type="term" value="P:response to abscisic acid"/>
    <property type="evidence" value="ECO:0007669"/>
    <property type="project" value="TreeGrafter"/>
</dbReference>
<dbReference type="Pfam" id="PF01161">
    <property type="entry name" value="PBP"/>
    <property type="match status" value="1"/>
</dbReference>
<feature type="chain" id="PRO_5043012886" evidence="1">
    <location>
        <begin position="23"/>
        <end position="180"/>
    </location>
</feature>
<protein>
    <submittedName>
        <fullName evidence="2">Uncharacterized protein</fullName>
    </submittedName>
</protein>
<sequence>KLFLSFFLSFFFCISFAAMAVSVDPLVVGRVIGDVVDMFVPSVNMSVYYGPKHVTNGCDIKPSVAVNPPKLTLTGKKESLYTLDCDKYDCVLHAKESNNRVIVLRAGKEILPYTGPKPPVGIHRYIFVLFEQKAPMGPVEQPESRGNFNTRNFAKDLDLGLPVATTYFNAQKEPASRRRT</sequence>
<dbReference type="InterPro" id="IPR036610">
    <property type="entry name" value="PEBP-like_sf"/>
</dbReference>
<dbReference type="InterPro" id="IPR008914">
    <property type="entry name" value="PEBP"/>
</dbReference>
<name>A0AAQ3PCC7_VIGMU</name>
<dbReference type="SUPFAM" id="SSF49777">
    <property type="entry name" value="PEBP-like"/>
    <property type="match status" value="1"/>
</dbReference>
<feature type="signal peptide" evidence="1">
    <location>
        <begin position="1"/>
        <end position="22"/>
    </location>
</feature>
<dbReference type="Proteomes" id="UP001374535">
    <property type="component" value="Chromosome 1"/>
</dbReference>
<dbReference type="Gene3D" id="3.90.280.10">
    <property type="entry name" value="PEBP-like"/>
    <property type="match status" value="1"/>
</dbReference>
<reference evidence="2 3" key="1">
    <citation type="journal article" date="2023" name="Life. Sci Alliance">
        <title>Evolutionary insights into 3D genome organization and epigenetic landscape of Vigna mungo.</title>
        <authorList>
            <person name="Junaid A."/>
            <person name="Singh B."/>
            <person name="Bhatia S."/>
        </authorList>
    </citation>
    <scope>NUCLEOTIDE SEQUENCE [LARGE SCALE GENOMIC DNA]</scope>
    <source>
        <strain evidence="2">Urdbean</strain>
    </source>
</reference>
<dbReference type="InterPro" id="IPR035810">
    <property type="entry name" value="PEBP_euk"/>
</dbReference>
<evidence type="ECO:0000256" key="1">
    <source>
        <dbReference type="SAM" id="SignalP"/>
    </source>
</evidence>
<accession>A0AAQ3PCC7</accession>
<dbReference type="PANTHER" id="PTHR11362:SF82">
    <property type="entry name" value="PHOSPHATIDYLETHANOLAMINE-BINDING PROTEIN 4"/>
    <property type="match status" value="1"/>
</dbReference>
<keyword evidence="1" id="KW-0732">Signal</keyword>
<gene>
    <name evidence="2" type="ORF">V8G54_004790</name>
</gene>